<gene>
    <name evidence="14" type="ORF">HNR48_000089</name>
</gene>
<keyword evidence="5 14" id="KW-0808">Transferase</keyword>
<dbReference type="InterPro" id="IPR035996">
    <property type="entry name" value="4pyrrol_Methylase_sf"/>
</dbReference>
<dbReference type="SUPFAM" id="SSF53790">
    <property type="entry name" value="Tetrapyrrole methylase"/>
    <property type="match status" value="1"/>
</dbReference>
<proteinExistence type="inferred from homology"/>
<comment type="pathway">
    <text evidence="12">Cofactor biosynthesis; adenosylcobalamin biosynthesis; precorrin-2 from uroporphyrinogen III: step 1/1.</text>
</comment>
<keyword evidence="6" id="KW-0949">S-adenosyl-L-methionine</keyword>
<dbReference type="GO" id="GO:0004851">
    <property type="term" value="F:uroporphyrin-III C-methyltransferase activity"/>
    <property type="evidence" value="ECO:0007669"/>
    <property type="project" value="UniProtKB-EC"/>
</dbReference>
<evidence type="ECO:0000259" key="13">
    <source>
        <dbReference type="Pfam" id="PF00590"/>
    </source>
</evidence>
<accession>A0A7X0MTR5</accession>
<keyword evidence="3" id="KW-0169">Cobalamin biosynthesis</keyword>
<dbReference type="EMBL" id="JACHHT010000001">
    <property type="protein sequence ID" value="MBB6519811.1"/>
    <property type="molecule type" value="Genomic_DNA"/>
</dbReference>
<dbReference type="CDD" id="cd11642">
    <property type="entry name" value="SUMT"/>
    <property type="match status" value="1"/>
</dbReference>
<dbReference type="GO" id="GO:0032259">
    <property type="term" value="P:methylation"/>
    <property type="evidence" value="ECO:0007669"/>
    <property type="project" value="UniProtKB-KW"/>
</dbReference>
<dbReference type="GO" id="GO:0016491">
    <property type="term" value="F:oxidoreductase activity"/>
    <property type="evidence" value="ECO:0007669"/>
    <property type="project" value="UniProtKB-KW"/>
</dbReference>
<evidence type="ECO:0000256" key="8">
    <source>
        <dbReference type="ARBA" id="ARBA00023239"/>
    </source>
</evidence>
<comment type="caution">
    <text evidence="14">The sequence shown here is derived from an EMBL/GenBank/DDBJ whole genome shotgun (WGS) entry which is preliminary data.</text>
</comment>
<dbReference type="EC" id="2.1.1.107" evidence="2"/>
<evidence type="ECO:0000256" key="3">
    <source>
        <dbReference type="ARBA" id="ARBA00022573"/>
    </source>
</evidence>
<name>A0A7X0MTR5_9GAMM</name>
<reference evidence="14 15" key="1">
    <citation type="submission" date="2020-08" db="EMBL/GenBank/DDBJ databases">
        <title>Genomic Encyclopedia of Type Strains, Phase IV (KMG-IV): sequencing the most valuable type-strain genomes for metagenomic binning, comparative biology and taxonomic classification.</title>
        <authorList>
            <person name="Goeker M."/>
        </authorList>
    </citation>
    <scope>NUCLEOTIDE SEQUENCE [LARGE SCALE GENOMIC DNA]</scope>
    <source>
        <strain evidence="14 15">DSM 22368</strain>
    </source>
</reference>
<feature type="domain" description="Tetrapyrrole methylase" evidence="13">
    <location>
        <begin position="21"/>
        <end position="231"/>
    </location>
</feature>
<keyword evidence="9" id="KW-0627">Porphyrin biosynthesis</keyword>
<dbReference type="NCBIfam" id="TIGR01469">
    <property type="entry name" value="cobA_cysG_Cterm"/>
    <property type="match status" value="1"/>
</dbReference>
<dbReference type="PANTHER" id="PTHR45790">
    <property type="entry name" value="SIROHEME SYNTHASE-RELATED"/>
    <property type="match status" value="1"/>
</dbReference>
<dbReference type="AlphaFoldDB" id="A0A7X0MTR5"/>
<dbReference type="NCBIfam" id="NF004790">
    <property type="entry name" value="PRK06136.1"/>
    <property type="match status" value="1"/>
</dbReference>
<comment type="similarity">
    <text evidence="1">Belongs to the precorrin methyltransferase family.</text>
</comment>
<evidence type="ECO:0000256" key="11">
    <source>
        <dbReference type="ARBA" id="ARBA00025705"/>
    </source>
</evidence>
<keyword evidence="4 14" id="KW-0489">Methyltransferase</keyword>
<dbReference type="Gene3D" id="3.40.1010.10">
    <property type="entry name" value="Cobalt-precorrin-4 Transmethylase, Domain 1"/>
    <property type="match status" value="1"/>
</dbReference>
<keyword evidence="7" id="KW-0560">Oxidoreductase</keyword>
<dbReference type="GO" id="GO:0009236">
    <property type="term" value="P:cobalamin biosynthetic process"/>
    <property type="evidence" value="ECO:0007669"/>
    <property type="project" value="UniProtKB-KW"/>
</dbReference>
<dbReference type="InterPro" id="IPR000878">
    <property type="entry name" value="4pyrrol_Mease"/>
</dbReference>
<dbReference type="InterPro" id="IPR006366">
    <property type="entry name" value="CobA/CysG_C"/>
</dbReference>
<evidence type="ECO:0000256" key="1">
    <source>
        <dbReference type="ARBA" id="ARBA00005879"/>
    </source>
</evidence>
<evidence type="ECO:0000313" key="15">
    <source>
        <dbReference type="Proteomes" id="UP000528457"/>
    </source>
</evidence>
<dbReference type="InParanoid" id="A0A7X0MTR5"/>
<evidence type="ECO:0000256" key="12">
    <source>
        <dbReference type="ARBA" id="ARBA00060548"/>
    </source>
</evidence>
<dbReference type="UniPathway" id="UPA00262">
    <property type="reaction ID" value="UER00211"/>
</dbReference>
<evidence type="ECO:0000256" key="2">
    <source>
        <dbReference type="ARBA" id="ARBA00012162"/>
    </source>
</evidence>
<dbReference type="FunFam" id="3.40.1010.10:FF:000001">
    <property type="entry name" value="Siroheme synthase"/>
    <property type="match status" value="1"/>
</dbReference>
<evidence type="ECO:0000256" key="7">
    <source>
        <dbReference type="ARBA" id="ARBA00023002"/>
    </source>
</evidence>
<sequence length="277" mass="29888">MNALTKPFRKQQAGSDAKRGKVYFVGSGCGDPELLTLKAHRLLQSADVILYDALVDDALHAYFPASAEAIYVGKRCFEHSMTQTEIDELILSKARKGLTVIRLKGGDPGIFARLAEETDRLELHDIPFAVVPGVTAASGCSAYSGIPLTHREYAQSVKFVTAYRQAGGLDIDWEHLANESGTLVFYMGLSKVALIAQQLMVHGMDRSKAIAVIDKGSLPGQQLLCSRLDDIERDLNSVTLTGPAMIIVGDVVGKRAEVSLELLVENDAEAGILCSLA</sequence>
<evidence type="ECO:0000256" key="4">
    <source>
        <dbReference type="ARBA" id="ARBA00022603"/>
    </source>
</evidence>
<dbReference type="RefSeq" id="WP_166853084.1">
    <property type="nucleotide sequence ID" value="NZ_JAAONY010000001.1"/>
</dbReference>
<organism evidence="14 15">
    <name type="scientific">Pseudoteredinibacter isoporae</name>
    <dbReference type="NCBI Taxonomy" id="570281"/>
    <lineage>
        <taxon>Bacteria</taxon>
        <taxon>Pseudomonadati</taxon>
        <taxon>Pseudomonadota</taxon>
        <taxon>Gammaproteobacteria</taxon>
        <taxon>Cellvibrionales</taxon>
        <taxon>Cellvibrionaceae</taxon>
        <taxon>Pseudoteredinibacter</taxon>
    </lineage>
</organism>
<comment type="pathway">
    <text evidence="11">Porphyrin-containing compound metabolism; siroheme biosynthesis; precorrin-2 from uroporphyrinogen III: step 1/1.</text>
</comment>
<protein>
    <recommendedName>
        <fullName evidence="2">uroporphyrinogen-III C-methyltransferase</fullName>
        <ecNumber evidence="2">2.1.1.107</ecNumber>
    </recommendedName>
</protein>
<dbReference type="PANTHER" id="PTHR45790:SF3">
    <property type="entry name" value="S-ADENOSYL-L-METHIONINE-DEPENDENT UROPORPHYRINOGEN III METHYLTRANSFERASE, CHLOROPLASTIC"/>
    <property type="match status" value="1"/>
</dbReference>
<dbReference type="InterPro" id="IPR014776">
    <property type="entry name" value="4pyrrole_Mease_sub2"/>
</dbReference>
<evidence type="ECO:0000256" key="6">
    <source>
        <dbReference type="ARBA" id="ARBA00022691"/>
    </source>
</evidence>
<dbReference type="Gene3D" id="3.30.950.10">
    <property type="entry name" value="Methyltransferase, Cobalt-precorrin-4 Transmethylase, Domain 2"/>
    <property type="match status" value="1"/>
</dbReference>
<keyword evidence="10" id="KW-0511">Multifunctional enzyme</keyword>
<evidence type="ECO:0000313" key="14">
    <source>
        <dbReference type="EMBL" id="MBB6519811.1"/>
    </source>
</evidence>
<evidence type="ECO:0000256" key="9">
    <source>
        <dbReference type="ARBA" id="ARBA00023244"/>
    </source>
</evidence>
<dbReference type="FunFam" id="3.30.950.10:FF:000001">
    <property type="entry name" value="Siroheme synthase"/>
    <property type="match status" value="1"/>
</dbReference>
<evidence type="ECO:0000256" key="10">
    <source>
        <dbReference type="ARBA" id="ARBA00023268"/>
    </source>
</evidence>
<dbReference type="Pfam" id="PF00590">
    <property type="entry name" value="TP_methylase"/>
    <property type="match status" value="1"/>
</dbReference>
<dbReference type="GO" id="GO:0016829">
    <property type="term" value="F:lyase activity"/>
    <property type="evidence" value="ECO:0007669"/>
    <property type="project" value="UniProtKB-KW"/>
</dbReference>
<dbReference type="GO" id="GO:0019354">
    <property type="term" value="P:siroheme biosynthetic process"/>
    <property type="evidence" value="ECO:0007669"/>
    <property type="project" value="UniProtKB-UniPathway"/>
</dbReference>
<keyword evidence="8" id="KW-0456">Lyase</keyword>
<dbReference type="InterPro" id="IPR014777">
    <property type="entry name" value="4pyrrole_Mease_sub1"/>
</dbReference>
<dbReference type="InterPro" id="IPR050161">
    <property type="entry name" value="Siro_Cobalamin_biosynth"/>
</dbReference>
<keyword evidence="15" id="KW-1185">Reference proteome</keyword>
<evidence type="ECO:0000256" key="5">
    <source>
        <dbReference type="ARBA" id="ARBA00022679"/>
    </source>
</evidence>
<dbReference type="Proteomes" id="UP000528457">
    <property type="component" value="Unassembled WGS sequence"/>
</dbReference>